<dbReference type="RefSeq" id="WP_112115676.1">
    <property type="nucleotide sequence ID" value="NZ_PRKZ01000005.1"/>
</dbReference>
<reference evidence="2 3" key="1">
    <citation type="submission" date="2018-02" db="EMBL/GenBank/DDBJ databases">
        <title>Complete genome sequencing of Faecalibacterium prausnitzii strains isolated from the human gut.</title>
        <authorList>
            <person name="Fitzgerald B.C."/>
            <person name="Shkoporov A.N."/>
            <person name="Ross P.R."/>
            <person name="Hill C."/>
        </authorList>
    </citation>
    <scope>NUCLEOTIDE SEQUENCE [LARGE SCALE GENOMIC DNA]</scope>
    <source>
        <strain evidence="2 3">APC942/8-14-2</strain>
    </source>
</reference>
<keyword evidence="1" id="KW-1133">Transmembrane helix</keyword>
<accession>A0A329TIA5</accession>
<dbReference type="AlphaFoldDB" id="A0A329TIA5"/>
<comment type="caution">
    <text evidence="2">The sequence shown here is derived from an EMBL/GenBank/DDBJ whole genome shotgun (WGS) entry which is preliminary data.</text>
</comment>
<proteinExistence type="predicted"/>
<evidence type="ECO:0000313" key="3">
    <source>
        <dbReference type="Proteomes" id="UP000251634"/>
    </source>
</evidence>
<feature type="transmembrane region" description="Helical" evidence="1">
    <location>
        <begin position="27"/>
        <end position="48"/>
    </location>
</feature>
<dbReference type="Proteomes" id="UP000251634">
    <property type="component" value="Unassembled WGS sequence"/>
</dbReference>
<protein>
    <submittedName>
        <fullName evidence="2">Uncharacterized protein</fullName>
    </submittedName>
</protein>
<gene>
    <name evidence="2" type="ORF">C4N25_08270</name>
</gene>
<keyword evidence="1" id="KW-0812">Transmembrane</keyword>
<evidence type="ECO:0000256" key="1">
    <source>
        <dbReference type="SAM" id="Phobius"/>
    </source>
</evidence>
<sequence>MTNKLNLPASYAVMNEEEMTYTQGGSALGAAATVVGAVVLGSSYLWGISQAKDWLSVKKNRAGNFLTVAGRASDAIAADMAKSPANFLRDGVSTAMVVAFAPLSAILLIL</sequence>
<dbReference type="EMBL" id="PRKZ01000005">
    <property type="protein sequence ID" value="RAW49491.1"/>
    <property type="molecule type" value="Genomic_DNA"/>
</dbReference>
<name>A0A329TIA5_9FIRM</name>
<evidence type="ECO:0000313" key="2">
    <source>
        <dbReference type="EMBL" id="RAW49491.1"/>
    </source>
</evidence>
<feature type="transmembrane region" description="Helical" evidence="1">
    <location>
        <begin position="91"/>
        <end position="109"/>
    </location>
</feature>
<keyword evidence="1" id="KW-0472">Membrane</keyword>
<organism evidence="2 3">
    <name type="scientific">Faecalibacterium prausnitzii</name>
    <dbReference type="NCBI Taxonomy" id="853"/>
    <lineage>
        <taxon>Bacteria</taxon>
        <taxon>Bacillati</taxon>
        <taxon>Bacillota</taxon>
        <taxon>Clostridia</taxon>
        <taxon>Eubacteriales</taxon>
        <taxon>Oscillospiraceae</taxon>
        <taxon>Faecalibacterium</taxon>
    </lineage>
</organism>